<evidence type="ECO:0000313" key="2">
    <source>
        <dbReference type="Proteomes" id="UP000516028"/>
    </source>
</evidence>
<dbReference type="SUPFAM" id="SSF101386">
    <property type="entry name" value="all-alpha NTP pyrophosphatases"/>
    <property type="match status" value="1"/>
</dbReference>
<dbReference type="RefSeq" id="WP_187725539.1">
    <property type="nucleotide sequence ID" value="NZ_CP060783.1"/>
</dbReference>
<reference evidence="1 2" key="1">
    <citation type="submission" date="2020-08" db="EMBL/GenBank/DDBJ databases">
        <title>Genome sequence of Diaphorobacter aerolatus KACC 16536T.</title>
        <authorList>
            <person name="Hyun D.-W."/>
            <person name="Bae J.-W."/>
        </authorList>
    </citation>
    <scope>NUCLEOTIDE SEQUENCE [LARGE SCALE GENOMIC DNA]</scope>
    <source>
        <strain evidence="1 2">KACC 16536</strain>
    </source>
</reference>
<proteinExistence type="predicted"/>
<name>A0A7H0GNY3_9BURK</name>
<organism evidence="1 2">
    <name type="scientific">Diaphorobacter aerolatus</name>
    <dbReference type="NCBI Taxonomy" id="1288495"/>
    <lineage>
        <taxon>Bacteria</taxon>
        <taxon>Pseudomonadati</taxon>
        <taxon>Pseudomonadota</taxon>
        <taxon>Betaproteobacteria</taxon>
        <taxon>Burkholderiales</taxon>
        <taxon>Comamonadaceae</taxon>
        <taxon>Diaphorobacter</taxon>
    </lineage>
</organism>
<keyword evidence="2" id="KW-1185">Reference proteome</keyword>
<gene>
    <name evidence="1" type="ORF">H9K75_09190</name>
</gene>
<dbReference type="AlphaFoldDB" id="A0A7H0GNY3"/>
<dbReference type="KEGG" id="daer:H9K75_09190"/>
<dbReference type="EMBL" id="CP060783">
    <property type="protein sequence ID" value="QNP49999.1"/>
    <property type="molecule type" value="Genomic_DNA"/>
</dbReference>
<accession>A0A7H0GNY3</accession>
<protein>
    <submittedName>
        <fullName evidence="1">Uncharacterized protein</fullName>
    </submittedName>
</protein>
<dbReference type="Proteomes" id="UP000516028">
    <property type="component" value="Chromosome"/>
</dbReference>
<sequence>MTTSKPAQRNVRKPSGAVNVELLPSHSLTVTAYYKQASRTDRFKTSEHQDHYRELGFGFFGEVGGLLSALKKSKRDQLTPPQAQVVGEELGDALWYLVNMAALSGIDVEEFAKASVQFLRQYFDEQPRVAPSIVTFKSLDGITAQHHLQLSRHGDSPSECWQRIAAKSLSEICETYWQIGEVIVVRHSDAYSEGSRL</sequence>
<evidence type="ECO:0000313" key="1">
    <source>
        <dbReference type="EMBL" id="QNP49999.1"/>
    </source>
</evidence>
<dbReference type="Gene3D" id="1.10.287.1080">
    <property type="entry name" value="MazG-like"/>
    <property type="match status" value="1"/>
</dbReference>